<dbReference type="EMBL" id="CP003065">
    <property type="protein sequence ID" value="AEV70016.1"/>
    <property type="molecule type" value="Genomic_DNA"/>
</dbReference>
<dbReference type="AlphaFoldDB" id="G8LYM8"/>
<reference evidence="5" key="1">
    <citation type="submission" date="2011-12" db="EMBL/GenBank/DDBJ databases">
        <title>Complete sequence of Clostridium clariflavum DSM 19732.</title>
        <authorList>
            <consortium name="US DOE Joint Genome Institute"/>
            <person name="Lucas S."/>
            <person name="Han J."/>
            <person name="Lapidus A."/>
            <person name="Cheng J.-F."/>
            <person name="Goodwin L."/>
            <person name="Pitluck S."/>
            <person name="Peters L."/>
            <person name="Teshima H."/>
            <person name="Detter J.C."/>
            <person name="Han C."/>
            <person name="Tapia R."/>
            <person name="Land M."/>
            <person name="Hauser L."/>
            <person name="Kyrpides N."/>
            <person name="Ivanova N."/>
            <person name="Pagani I."/>
            <person name="Kitzmiller T."/>
            <person name="Lynd L."/>
            <person name="Izquierdo J."/>
            <person name="Woyke T."/>
        </authorList>
    </citation>
    <scope>NUCLEOTIDE SEQUENCE [LARGE SCALE GENOMIC DNA]</scope>
    <source>
        <strain evidence="5">DSM 19732 / NBRC 101661 / EBR45</strain>
    </source>
</reference>
<dbReference type="STRING" id="720554.Clocl_3539"/>
<dbReference type="PROSITE" id="PS51186">
    <property type="entry name" value="GNAT"/>
    <property type="match status" value="1"/>
</dbReference>
<name>G8LYM8_ACECE</name>
<dbReference type="Pfam" id="PF00583">
    <property type="entry name" value="Acetyltransf_1"/>
    <property type="match status" value="1"/>
</dbReference>
<protein>
    <submittedName>
        <fullName evidence="4">Acetyltransferase, N-acetylglutamate synthase</fullName>
    </submittedName>
</protein>
<keyword evidence="2" id="KW-0012">Acyltransferase</keyword>
<feature type="domain" description="N-acetyltransferase" evidence="3">
    <location>
        <begin position="16"/>
        <end position="158"/>
    </location>
</feature>
<dbReference type="KEGG" id="ccl:Clocl_3539"/>
<accession>G8LYM8</accession>
<evidence type="ECO:0000313" key="4">
    <source>
        <dbReference type="EMBL" id="AEV70016.1"/>
    </source>
</evidence>
<dbReference type="CDD" id="cd04301">
    <property type="entry name" value="NAT_SF"/>
    <property type="match status" value="1"/>
</dbReference>
<dbReference type="InterPro" id="IPR000182">
    <property type="entry name" value="GNAT_dom"/>
</dbReference>
<dbReference type="InterPro" id="IPR050680">
    <property type="entry name" value="YpeA/RimI_acetyltransf"/>
</dbReference>
<dbReference type="eggNOG" id="COG0456">
    <property type="taxonomic scope" value="Bacteria"/>
</dbReference>
<proteinExistence type="predicted"/>
<organism evidence="4 5">
    <name type="scientific">Acetivibrio clariflavus (strain DSM 19732 / NBRC 101661 / EBR45)</name>
    <name type="common">Clostridium clariflavum</name>
    <dbReference type="NCBI Taxonomy" id="720554"/>
    <lineage>
        <taxon>Bacteria</taxon>
        <taxon>Bacillati</taxon>
        <taxon>Bacillota</taxon>
        <taxon>Clostridia</taxon>
        <taxon>Eubacteriales</taxon>
        <taxon>Oscillospiraceae</taxon>
        <taxon>Acetivibrio</taxon>
    </lineage>
</organism>
<dbReference type="Gene3D" id="3.40.630.30">
    <property type="match status" value="1"/>
</dbReference>
<dbReference type="PANTHER" id="PTHR43420">
    <property type="entry name" value="ACETYLTRANSFERASE"/>
    <property type="match status" value="1"/>
</dbReference>
<evidence type="ECO:0000259" key="3">
    <source>
        <dbReference type="PROSITE" id="PS51186"/>
    </source>
</evidence>
<evidence type="ECO:0000256" key="1">
    <source>
        <dbReference type="ARBA" id="ARBA00022679"/>
    </source>
</evidence>
<evidence type="ECO:0000256" key="2">
    <source>
        <dbReference type="ARBA" id="ARBA00023315"/>
    </source>
</evidence>
<sequence>MRKVKEKIIVGEKTMYYIRPAEKNDVEELNRVAYESEAYWGYDLEYMKRFEEIYRITEDYIIANPTFVFLETNRIIGFYSLLVHDNKPELELFYIKPQYIGKGYGKEMWNHLIDYCKRMDIKFFYLVTSPQAKGFYEKMGAVVIDEVDSLLREGRKIPRLKFEVF</sequence>
<dbReference type="HOGENOM" id="CLU_116318_1_0_9"/>
<keyword evidence="1 4" id="KW-0808">Transferase</keyword>
<gene>
    <name evidence="4" type="ordered locus">Clocl_3539</name>
</gene>
<dbReference type="PANTHER" id="PTHR43420:SF44">
    <property type="entry name" value="ACETYLTRANSFERASE YPEA"/>
    <property type="match status" value="1"/>
</dbReference>
<evidence type="ECO:0000313" key="5">
    <source>
        <dbReference type="Proteomes" id="UP000005435"/>
    </source>
</evidence>
<dbReference type="GO" id="GO:0016747">
    <property type="term" value="F:acyltransferase activity, transferring groups other than amino-acyl groups"/>
    <property type="evidence" value="ECO:0007669"/>
    <property type="project" value="InterPro"/>
</dbReference>
<dbReference type="InterPro" id="IPR016181">
    <property type="entry name" value="Acyl_CoA_acyltransferase"/>
</dbReference>
<dbReference type="RefSeq" id="WP_014256542.1">
    <property type="nucleotide sequence ID" value="NC_016627.1"/>
</dbReference>
<dbReference type="Proteomes" id="UP000005435">
    <property type="component" value="Chromosome"/>
</dbReference>
<keyword evidence="5" id="KW-1185">Reference proteome</keyword>
<reference evidence="4 5" key="2">
    <citation type="journal article" date="2012" name="Stand. Genomic Sci.">
        <title>Complete Genome Sequence of Clostridium clariflavum DSM 19732.</title>
        <authorList>
            <person name="Izquierdo J.A."/>
            <person name="Goodwin L."/>
            <person name="Davenport K.W."/>
            <person name="Teshima H."/>
            <person name="Bruce D."/>
            <person name="Detter C."/>
            <person name="Tapia R."/>
            <person name="Han S."/>
            <person name="Land M."/>
            <person name="Hauser L."/>
            <person name="Jeffries C.D."/>
            <person name="Han J."/>
            <person name="Pitluck S."/>
            <person name="Nolan M."/>
            <person name="Chen A."/>
            <person name="Huntemann M."/>
            <person name="Mavromatis K."/>
            <person name="Mikhailova N."/>
            <person name="Liolios K."/>
            <person name="Woyke T."/>
            <person name="Lynd L.R."/>
        </authorList>
    </citation>
    <scope>NUCLEOTIDE SEQUENCE [LARGE SCALE GENOMIC DNA]</scope>
    <source>
        <strain evidence="5">DSM 19732 / NBRC 101661 / EBR45</strain>
    </source>
</reference>
<dbReference type="SUPFAM" id="SSF55729">
    <property type="entry name" value="Acyl-CoA N-acyltransferases (Nat)"/>
    <property type="match status" value="1"/>
</dbReference>